<dbReference type="AlphaFoldDB" id="A0AAV2VQX8"/>
<gene>
    <name evidence="3" type="ORF">VIBNISOn1_230029</name>
</gene>
<keyword evidence="1" id="KW-1133">Transmembrane helix</keyword>
<feature type="domain" description="Acyltransferase 3" evidence="2">
    <location>
        <begin position="6"/>
        <end position="326"/>
    </location>
</feature>
<proteinExistence type="predicted"/>
<comment type="caution">
    <text evidence="3">The sequence shown here is derived from an EMBL/GenBank/DDBJ whole genome shotgun (WGS) entry which is preliminary data.</text>
</comment>
<accession>A0AAV2VQX8</accession>
<evidence type="ECO:0000313" key="4">
    <source>
        <dbReference type="Proteomes" id="UP000018211"/>
    </source>
</evidence>
<dbReference type="PANTHER" id="PTHR23028:SF53">
    <property type="entry name" value="ACYL_TRANSF_3 DOMAIN-CONTAINING PROTEIN"/>
    <property type="match status" value="1"/>
</dbReference>
<organism evidence="3 4">
    <name type="scientific">Vibrio nigripulchritudo SOn1</name>
    <dbReference type="NCBI Taxonomy" id="1238450"/>
    <lineage>
        <taxon>Bacteria</taxon>
        <taxon>Pseudomonadati</taxon>
        <taxon>Pseudomonadota</taxon>
        <taxon>Gammaproteobacteria</taxon>
        <taxon>Vibrionales</taxon>
        <taxon>Vibrionaceae</taxon>
        <taxon>Vibrio</taxon>
    </lineage>
</organism>
<feature type="transmembrane region" description="Helical" evidence="1">
    <location>
        <begin position="158"/>
        <end position="178"/>
    </location>
</feature>
<dbReference type="PANTHER" id="PTHR23028">
    <property type="entry name" value="ACETYLTRANSFERASE"/>
    <property type="match status" value="1"/>
</dbReference>
<reference evidence="3 4" key="1">
    <citation type="journal article" date="2013" name="ISME J.">
        <title>Comparative genomics of pathogenic lineages of Vibrio nigripulchritudo identifies virulence-associated traits.</title>
        <authorList>
            <person name="Goudenege D."/>
            <person name="Labreuche Y."/>
            <person name="Krin E."/>
            <person name="Ansquer D."/>
            <person name="Mangenot S."/>
            <person name="Calteau A."/>
            <person name="Medigue C."/>
            <person name="Mazel D."/>
            <person name="Polz M.F."/>
            <person name="Le Roux F."/>
        </authorList>
    </citation>
    <scope>NUCLEOTIDE SEQUENCE [LARGE SCALE GENOMIC DNA]</scope>
    <source>
        <strain evidence="3 4">SOn1</strain>
    </source>
</reference>
<evidence type="ECO:0000259" key="2">
    <source>
        <dbReference type="Pfam" id="PF01757"/>
    </source>
</evidence>
<dbReference type="InterPro" id="IPR002656">
    <property type="entry name" value="Acyl_transf_3_dom"/>
</dbReference>
<keyword evidence="1" id="KW-0472">Membrane</keyword>
<feature type="transmembrane region" description="Helical" evidence="1">
    <location>
        <begin position="133"/>
        <end position="153"/>
    </location>
</feature>
<feature type="transmembrane region" description="Helical" evidence="1">
    <location>
        <begin position="275"/>
        <end position="298"/>
    </location>
</feature>
<feature type="transmembrane region" description="Helical" evidence="1">
    <location>
        <begin position="238"/>
        <end position="263"/>
    </location>
</feature>
<sequence length="360" mass="41647">MKTRFYEIDLLRFLSAIFVVIFHYTYSAHMAGHAPVIDLENTRIWSRYAYMGINFFFVISGFVIFMSVEGGSARKFVASRFSRLFPAYWVALTVTSIITVYFGAPKFTVDGAQFLANLTMVNHWFGHMPVDGAYWTLFLEVKFYLLVFVLLLLRMMKYFLHVIALVLIVSTATLFHPWAKEMNMWVSIFPHWSGYFAAGGVFYFIRRDGASAFKMLLLALSFVYMVKQSTLFGELMSGWFSITFNTTVIAILNIAFFMLFCVTAFCKENILRQKWLYYLGVLTYPIYLVHQNIGYIIFNHFGDSVDPVVLVTLTIALMLVVAYVIHTQVERRLAPVFKTTMLRLLRIPDEGKNREAVETM</sequence>
<dbReference type="RefSeq" id="WP_022612041.1">
    <property type="nucleotide sequence ID" value="NZ_LK391965.1"/>
</dbReference>
<dbReference type="GO" id="GO:0000271">
    <property type="term" value="P:polysaccharide biosynthetic process"/>
    <property type="evidence" value="ECO:0007669"/>
    <property type="project" value="TreeGrafter"/>
</dbReference>
<keyword evidence="1" id="KW-0812">Transmembrane</keyword>
<evidence type="ECO:0000256" key="1">
    <source>
        <dbReference type="SAM" id="Phobius"/>
    </source>
</evidence>
<feature type="transmembrane region" description="Helical" evidence="1">
    <location>
        <begin position="304"/>
        <end position="325"/>
    </location>
</feature>
<dbReference type="Pfam" id="PF01757">
    <property type="entry name" value="Acyl_transf_3"/>
    <property type="match status" value="1"/>
</dbReference>
<protein>
    <submittedName>
        <fullName evidence="3">ACETYLTRANSFERASE</fullName>
    </submittedName>
</protein>
<dbReference type="EMBL" id="CAOF01000113">
    <property type="protein sequence ID" value="CCO47130.1"/>
    <property type="molecule type" value="Genomic_DNA"/>
</dbReference>
<feature type="transmembrane region" description="Helical" evidence="1">
    <location>
        <begin position="10"/>
        <end position="28"/>
    </location>
</feature>
<feature type="transmembrane region" description="Helical" evidence="1">
    <location>
        <begin position="184"/>
        <end position="205"/>
    </location>
</feature>
<feature type="transmembrane region" description="Helical" evidence="1">
    <location>
        <begin position="212"/>
        <end position="232"/>
    </location>
</feature>
<evidence type="ECO:0000313" key="3">
    <source>
        <dbReference type="EMBL" id="CCO47130.1"/>
    </source>
</evidence>
<dbReference type="InterPro" id="IPR050879">
    <property type="entry name" value="Acyltransferase_3"/>
</dbReference>
<feature type="transmembrane region" description="Helical" evidence="1">
    <location>
        <begin position="87"/>
        <end position="104"/>
    </location>
</feature>
<name>A0AAV2VQX8_9VIBR</name>
<dbReference type="GO" id="GO:0016747">
    <property type="term" value="F:acyltransferase activity, transferring groups other than amino-acyl groups"/>
    <property type="evidence" value="ECO:0007669"/>
    <property type="project" value="InterPro"/>
</dbReference>
<dbReference type="Proteomes" id="UP000018211">
    <property type="component" value="Unassembled WGS sequence"/>
</dbReference>
<feature type="transmembrane region" description="Helical" evidence="1">
    <location>
        <begin position="48"/>
        <end position="66"/>
    </location>
</feature>
<dbReference type="GO" id="GO:0016020">
    <property type="term" value="C:membrane"/>
    <property type="evidence" value="ECO:0007669"/>
    <property type="project" value="TreeGrafter"/>
</dbReference>